<dbReference type="InterPro" id="IPR006311">
    <property type="entry name" value="TAT_signal"/>
</dbReference>
<dbReference type="EMBL" id="BMXK01000001">
    <property type="protein sequence ID" value="GHC99621.1"/>
    <property type="molecule type" value="Genomic_DNA"/>
</dbReference>
<keyword evidence="3" id="KW-1185">Reference proteome</keyword>
<evidence type="ECO:0000256" key="1">
    <source>
        <dbReference type="SAM" id="SignalP"/>
    </source>
</evidence>
<dbReference type="PANTHER" id="PTHR43649:SF14">
    <property type="entry name" value="BLR3389 PROTEIN"/>
    <property type="match status" value="1"/>
</dbReference>
<comment type="caution">
    <text evidence="2">The sequence shown here is derived from an EMBL/GenBank/DDBJ whole genome shotgun (WGS) entry which is preliminary data.</text>
</comment>
<dbReference type="PROSITE" id="PS51318">
    <property type="entry name" value="TAT"/>
    <property type="match status" value="1"/>
</dbReference>
<reference evidence="3" key="1">
    <citation type="journal article" date="2019" name="Int. J. Syst. Evol. Microbiol.">
        <title>The Global Catalogue of Microorganisms (GCM) 10K type strain sequencing project: providing services to taxonomists for standard genome sequencing and annotation.</title>
        <authorList>
            <consortium name="The Broad Institute Genomics Platform"/>
            <consortium name="The Broad Institute Genome Sequencing Center for Infectious Disease"/>
            <person name="Wu L."/>
            <person name="Ma J."/>
        </authorList>
    </citation>
    <scope>NUCLEOTIDE SEQUENCE [LARGE SCALE GENOMIC DNA]</scope>
    <source>
        <strain evidence="3">KCTC 19466</strain>
    </source>
</reference>
<proteinExistence type="predicted"/>
<evidence type="ECO:0000313" key="3">
    <source>
        <dbReference type="Proteomes" id="UP000642819"/>
    </source>
</evidence>
<dbReference type="SUPFAM" id="SSF53850">
    <property type="entry name" value="Periplasmic binding protein-like II"/>
    <property type="match status" value="1"/>
</dbReference>
<keyword evidence="1" id="KW-0732">Signal</keyword>
<dbReference type="InterPro" id="IPR050490">
    <property type="entry name" value="Bact_solute-bd_prot1"/>
</dbReference>
<protein>
    <submittedName>
        <fullName evidence="2">Carbohydrate-binding protein</fullName>
    </submittedName>
</protein>
<dbReference type="Proteomes" id="UP000642819">
    <property type="component" value="Unassembled WGS sequence"/>
</dbReference>
<name>A0ABQ3GBT9_9MICC</name>
<accession>A0ABQ3GBT9</accession>
<dbReference type="InterPro" id="IPR006059">
    <property type="entry name" value="SBP"/>
</dbReference>
<organism evidence="2 3">
    <name type="scientific">Zhihengliuella salsuginis</name>
    <dbReference type="NCBI Taxonomy" id="578222"/>
    <lineage>
        <taxon>Bacteria</taxon>
        <taxon>Bacillati</taxon>
        <taxon>Actinomycetota</taxon>
        <taxon>Actinomycetes</taxon>
        <taxon>Micrococcales</taxon>
        <taxon>Micrococcaceae</taxon>
        <taxon>Zhihengliuella</taxon>
    </lineage>
</organism>
<evidence type="ECO:0000313" key="2">
    <source>
        <dbReference type="EMBL" id="GHC99621.1"/>
    </source>
</evidence>
<dbReference type="PANTHER" id="PTHR43649">
    <property type="entry name" value="ARABINOSE-BINDING PROTEIN-RELATED"/>
    <property type="match status" value="1"/>
</dbReference>
<feature type="signal peptide" evidence="1">
    <location>
        <begin position="1"/>
        <end position="32"/>
    </location>
</feature>
<dbReference type="Pfam" id="PF13416">
    <property type="entry name" value="SBP_bac_8"/>
    <property type="match status" value="1"/>
</dbReference>
<gene>
    <name evidence="2" type="ORF">GCM10008096_01980</name>
</gene>
<dbReference type="RefSeq" id="WP_189348237.1">
    <property type="nucleotide sequence ID" value="NZ_BMXK01000001.1"/>
</dbReference>
<sequence length="442" mass="47165">MLTTHVNRRRFLSAAAAIVGAGALGACSAAQGADGRILQFWHLLSGGDGVTMAGLIDQVNAAHAGFDAKPTVLAWGAPYYTKLAMAGAGGRAPEVAIMHASRVPGYVPGGLLDPWDKELLASHGVGEEQYSQPVWDKSHVGGELYSVALDAHPFIMLYNKELCAEAGVLDADGRLKATGTPEEFLALGRELSAVSEGHGMSFGYLGSGSQMWRLFYTLYCQQGVAMELPQGGEAQIDEDAAVTALEFMQQLLDGEVAAAQNDEDNAIAEFATGRSAILFTGVWELPTMQKEGIDVGAAAIPTLYSQPAVYADSHSFVLPRQMNADPELRKMTYTFVADLLSRSTEWAAAGHIPAYLPVIESDAYAKLEPQSDYSDAANHLVYDPPAWFTGSGSNFQSDFGQTVQSVLMTGSDPRPAVRAFKKQLDAILAKPNPTDPEGEWSA</sequence>
<dbReference type="Gene3D" id="3.40.190.10">
    <property type="entry name" value="Periplasmic binding protein-like II"/>
    <property type="match status" value="1"/>
</dbReference>
<feature type="chain" id="PRO_5046028533" evidence="1">
    <location>
        <begin position="33"/>
        <end position="442"/>
    </location>
</feature>